<evidence type="ECO:0000313" key="3">
    <source>
        <dbReference type="Proteomes" id="UP000010931"/>
    </source>
</evidence>
<dbReference type="Proteomes" id="UP000010931">
    <property type="component" value="Unassembled WGS sequence"/>
</dbReference>
<organism evidence="2 3">
    <name type="scientific">Streptomyces turgidiscabies (strain Car8)</name>
    <dbReference type="NCBI Taxonomy" id="698760"/>
    <lineage>
        <taxon>Bacteria</taxon>
        <taxon>Bacillati</taxon>
        <taxon>Actinomycetota</taxon>
        <taxon>Actinomycetes</taxon>
        <taxon>Kitasatosporales</taxon>
        <taxon>Streptomycetaceae</taxon>
        <taxon>Streptomyces</taxon>
    </lineage>
</organism>
<sequence>MGGLQHQRLAHANVKVKIKRQLPLGTGELGNVSQNGAPSFSRIPHN</sequence>
<gene>
    <name evidence="2" type="ORF">STRTUCAR8_08513</name>
</gene>
<name>L7EQI4_STRT8</name>
<evidence type="ECO:0000256" key="1">
    <source>
        <dbReference type="SAM" id="MobiDB-lite"/>
    </source>
</evidence>
<dbReference type="AlphaFoldDB" id="L7EQI4"/>
<accession>L7EQI4</accession>
<comment type="caution">
    <text evidence="2">The sequence shown here is derived from an EMBL/GenBank/DDBJ whole genome shotgun (WGS) entry which is preliminary data.</text>
</comment>
<dbReference type="EMBL" id="AEJB01000692">
    <property type="protein sequence ID" value="ELP61317.1"/>
    <property type="molecule type" value="Genomic_DNA"/>
</dbReference>
<proteinExistence type="predicted"/>
<feature type="region of interest" description="Disordered" evidence="1">
    <location>
        <begin position="23"/>
        <end position="46"/>
    </location>
</feature>
<keyword evidence="3" id="KW-1185">Reference proteome</keyword>
<evidence type="ECO:0000313" key="2">
    <source>
        <dbReference type="EMBL" id="ELP61317.1"/>
    </source>
</evidence>
<protein>
    <submittedName>
        <fullName evidence="2">Uncharacterized protein</fullName>
    </submittedName>
</protein>
<reference evidence="2 3" key="1">
    <citation type="journal article" date="2011" name="Plasmid">
        <title>Streptomyces turgidiscabies Car8 contains a modular pathogenicity island that shares virulence genes with other actinobacterial plant pathogens.</title>
        <authorList>
            <person name="Huguet-Tapia J.C."/>
            <person name="Badger J.H."/>
            <person name="Loria R."/>
            <person name="Pettis G.S."/>
        </authorList>
    </citation>
    <scope>NUCLEOTIDE SEQUENCE [LARGE SCALE GENOMIC DNA]</scope>
    <source>
        <strain evidence="2 3">Car8</strain>
    </source>
</reference>